<feature type="region of interest" description="Disordered" evidence="2">
    <location>
        <begin position="1"/>
        <end position="48"/>
    </location>
</feature>
<dbReference type="InterPro" id="IPR001482">
    <property type="entry name" value="T2SS/T4SS_dom"/>
</dbReference>
<dbReference type="Proteomes" id="UP000831775">
    <property type="component" value="Chromosome"/>
</dbReference>
<reference evidence="4 5" key="1">
    <citation type="submission" date="2022-04" db="EMBL/GenBank/DDBJ databases">
        <title>Leucobacter sp. isolated from rhizosphere of onion.</title>
        <authorList>
            <person name="Won M."/>
            <person name="Lee C.-M."/>
            <person name="Woen H.-Y."/>
            <person name="Kwon S.-W."/>
        </authorList>
    </citation>
    <scope>NUCLEOTIDE SEQUENCE [LARGE SCALE GENOMIC DNA]</scope>
    <source>
        <strain evidence="4 5">H25R-14</strain>
    </source>
</reference>
<evidence type="ECO:0000259" key="3">
    <source>
        <dbReference type="Pfam" id="PF00437"/>
    </source>
</evidence>
<organism evidence="4 5">
    <name type="scientific">Leucobacter rhizosphaerae</name>
    <dbReference type="NCBI Taxonomy" id="2932245"/>
    <lineage>
        <taxon>Bacteria</taxon>
        <taxon>Bacillati</taxon>
        <taxon>Actinomycetota</taxon>
        <taxon>Actinomycetes</taxon>
        <taxon>Micrococcales</taxon>
        <taxon>Microbacteriaceae</taxon>
        <taxon>Leucobacter</taxon>
    </lineage>
</organism>
<dbReference type="Gene3D" id="3.40.50.300">
    <property type="entry name" value="P-loop containing nucleotide triphosphate hydrolases"/>
    <property type="match status" value="1"/>
</dbReference>
<dbReference type="Gene3D" id="3.30.450.90">
    <property type="match status" value="1"/>
</dbReference>
<gene>
    <name evidence="4" type="primary">tadA</name>
    <name evidence="4" type="ORF">MUN76_06965</name>
</gene>
<evidence type="ECO:0000313" key="4">
    <source>
        <dbReference type="EMBL" id="UOQ61693.1"/>
    </source>
</evidence>
<dbReference type="PANTHER" id="PTHR30486:SF6">
    <property type="entry name" value="TYPE IV PILUS RETRACTATION ATPASE PILT"/>
    <property type="match status" value="1"/>
</dbReference>
<dbReference type="EMBL" id="CP095043">
    <property type="protein sequence ID" value="UOQ61693.1"/>
    <property type="molecule type" value="Genomic_DNA"/>
</dbReference>
<feature type="domain" description="Bacterial type II secretion system protein E" evidence="3">
    <location>
        <begin position="117"/>
        <end position="337"/>
    </location>
</feature>
<dbReference type="CDD" id="cd01130">
    <property type="entry name" value="VirB11-like_ATPase"/>
    <property type="match status" value="1"/>
</dbReference>
<evidence type="ECO:0000256" key="1">
    <source>
        <dbReference type="ARBA" id="ARBA00006611"/>
    </source>
</evidence>
<evidence type="ECO:0000313" key="5">
    <source>
        <dbReference type="Proteomes" id="UP000831775"/>
    </source>
</evidence>
<dbReference type="Pfam" id="PF00437">
    <property type="entry name" value="T2SSE"/>
    <property type="match status" value="1"/>
</dbReference>
<dbReference type="InterPro" id="IPR050921">
    <property type="entry name" value="T4SS_GSP_E_ATPase"/>
</dbReference>
<accession>A0ABY4FZG0</accession>
<name>A0ABY4FZG0_9MICO</name>
<feature type="compositionally biased region" description="Basic and acidic residues" evidence="2">
    <location>
        <begin position="23"/>
        <end position="45"/>
    </location>
</feature>
<dbReference type="PANTHER" id="PTHR30486">
    <property type="entry name" value="TWITCHING MOTILITY PROTEIN PILT"/>
    <property type="match status" value="1"/>
</dbReference>
<evidence type="ECO:0000256" key="2">
    <source>
        <dbReference type="SAM" id="MobiDB-lite"/>
    </source>
</evidence>
<proteinExistence type="inferred from homology"/>
<dbReference type="SUPFAM" id="SSF52540">
    <property type="entry name" value="P-loop containing nucleoside triphosphate hydrolases"/>
    <property type="match status" value="1"/>
</dbReference>
<comment type="similarity">
    <text evidence="1">Belongs to the GSP E family.</text>
</comment>
<sequence length="366" mass="38678">MIDSSRLRAPPRRRAMLPAFLDPDDRAPDDREAEVRAPDDREESPPTRTAALSIAARRAFGGLLPLLDDPELRDLLVQVRGGVARLWVDRGGALRAVPGWEAAPEALRRMATELIAAGGRHLDELHPCADVRLGSGIRVHAVLPPVAVEGAAVSVRVPRSAPTDFATLVRGGLCGAAVADRLRLLVATRRNLLITGGTGSGKTTLLAALLDLVSPEERIVTIEDVAELRLSHPHTVALEARVASAEGVGAVSLDRLLREALRMRPDRIVLGECRGPEIVTLMSALNTGHDGGAGTLHASRLEDVPARLEALGSLAGLDRTALARQAVSALHVVVHLVAGPGGYRVSSLGSLRLASTGALAIDRLRL</sequence>
<dbReference type="RefSeq" id="WP_244688357.1">
    <property type="nucleotide sequence ID" value="NZ_CP095043.1"/>
</dbReference>
<dbReference type="InterPro" id="IPR027417">
    <property type="entry name" value="P-loop_NTPase"/>
</dbReference>
<protein>
    <submittedName>
        <fullName evidence="4">Flp pilus assembly complex ATPase component TadA</fullName>
    </submittedName>
</protein>
<keyword evidence="5" id="KW-1185">Reference proteome</keyword>